<keyword evidence="8" id="KW-1185">Reference proteome</keyword>
<dbReference type="EMBL" id="JACJRF010000001">
    <property type="protein sequence ID" value="MBD2342618.1"/>
    <property type="molecule type" value="Genomic_DNA"/>
</dbReference>
<evidence type="ECO:0000256" key="3">
    <source>
        <dbReference type="ARBA" id="ARBA00022448"/>
    </source>
</evidence>
<sequence length="169" mass="18838">MLTCPSNSPSYSQAIAQEENREEQAKQAIASHNQLLETTKRQLAPVISGQTIIVLGWEGNFNQSFIFSTGFITGLLENLGFQVITADTESFDTSIEAIANIQADHILVMPSGDNTIDKAKQQWQNNQILRLIPAVQAGNIYFMDYQLTRIRGPIAAKIFINQIRQLLQS</sequence>
<evidence type="ECO:0000256" key="2">
    <source>
        <dbReference type="ARBA" id="ARBA00008814"/>
    </source>
</evidence>
<evidence type="ECO:0000259" key="6">
    <source>
        <dbReference type="PROSITE" id="PS50983"/>
    </source>
</evidence>
<keyword evidence="4" id="KW-0732">Signal</keyword>
<dbReference type="SUPFAM" id="SSF53807">
    <property type="entry name" value="Helical backbone' metal receptor"/>
    <property type="match status" value="1"/>
</dbReference>
<comment type="subcellular location">
    <subcellularLocation>
        <location evidence="1">Cell envelope</location>
    </subcellularLocation>
</comment>
<gene>
    <name evidence="7" type="ORF">H6G18_00455</name>
</gene>
<proteinExistence type="inferred from homology"/>
<dbReference type="PROSITE" id="PS50983">
    <property type="entry name" value="FE_B12_PBP"/>
    <property type="match status" value="1"/>
</dbReference>
<evidence type="ECO:0000313" key="7">
    <source>
        <dbReference type="EMBL" id="MBD2342618.1"/>
    </source>
</evidence>
<keyword evidence="3" id="KW-0813">Transport</keyword>
<name>A0ABR8CJK4_9NOST</name>
<evidence type="ECO:0000313" key="8">
    <source>
        <dbReference type="Proteomes" id="UP000607281"/>
    </source>
</evidence>
<accession>A0ABR8CJK4</accession>
<dbReference type="InterPro" id="IPR002491">
    <property type="entry name" value="ABC_transptr_periplasmic_BD"/>
</dbReference>
<organism evidence="7 8">
    <name type="scientific">Anabaena subtropica FACHB-260</name>
    <dbReference type="NCBI Taxonomy" id="2692884"/>
    <lineage>
        <taxon>Bacteria</taxon>
        <taxon>Bacillati</taxon>
        <taxon>Cyanobacteriota</taxon>
        <taxon>Cyanophyceae</taxon>
        <taxon>Nostocales</taxon>
        <taxon>Nostocaceae</taxon>
        <taxon>Anabaena</taxon>
    </lineage>
</organism>
<evidence type="ECO:0000256" key="4">
    <source>
        <dbReference type="ARBA" id="ARBA00022729"/>
    </source>
</evidence>
<dbReference type="Proteomes" id="UP000607281">
    <property type="component" value="Unassembled WGS sequence"/>
</dbReference>
<comment type="similarity">
    <text evidence="2">Belongs to the bacterial solute-binding protein 8 family.</text>
</comment>
<evidence type="ECO:0000256" key="5">
    <source>
        <dbReference type="SAM" id="Coils"/>
    </source>
</evidence>
<dbReference type="InterPro" id="IPR051313">
    <property type="entry name" value="Bact_iron-sidero_bind"/>
</dbReference>
<feature type="domain" description="Fe/B12 periplasmic-binding" evidence="6">
    <location>
        <begin position="1"/>
        <end position="169"/>
    </location>
</feature>
<protein>
    <submittedName>
        <fullName evidence="7">ABC transporter substrate-binding protein</fullName>
    </submittedName>
</protein>
<dbReference type="PANTHER" id="PTHR30532">
    <property type="entry name" value="IRON III DICITRATE-BINDING PERIPLASMIC PROTEIN"/>
    <property type="match status" value="1"/>
</dbReference>
<dbReference type="Pfam" id="PF01497">
    <property type="entry name" value="Peripla_BP_2"/>
    <property type="match status" value="1"/>
</dbReference>
<feature type="coiled-coil region" evidence="5">
    <location>
        <begin position="15"/>
        <end position="42"/>
    </location>
</feature>
<comment type="caution">
    <text evidence="7">The sequence shown here is derived from an EMBL/GenBank/DDBJ whole genome shotgun (WGS) entry which is preliminary data.</text>
</comment>
<dbReference type="PANTHER" id="PTHR30532:SF24">
    <property type="entry name" value="FERRIC ENTEROBACTIN-BINDING PERIPLASMIC PROTEIN FEPB"/>
    <property type="match status" value="1"/>
</dbReference>
<reference evidence="7 8" key="1">
    <citation type="journal article" date="2020" name="ISME J.">
        <title>Comparative genomics reveals insights into cyanobacterial evolution and habitat adaptation.</title>
        <authorList>
            <person name="Chen M.Y."/>
            <person name="Teng W.K."/>
            <person name="Zhao L."/>
            <person name="Hu C.X."/>
            <person name="Zhou Y.K."/>
            <person name="Han B.P."/>
            <person name="Song L.R."/>
            <person name="Shu W.S."/>
        </authorList>
    </citation>
    <scope>NUCLEOTIDE SEQUENCE [LARGE SCALE GENOMIC DNA]</scope>
    <source>
        <strain evidence="7 8">FACHB-260</strain>
    </source>
</reference>
<keyword evidence="5" id="KW-0175">Coiled coil</keyword>
<evidence type="ECO:0000256" key="1">
    <source>
        <dbReference type="ARBA" id="ARBA00004196"/>
    </source>
</evidence>
<dbReference type="Gene3D" id="3.40.50.1980">
    <property type="entry name" value="Nitrogenase molybdenum iron protein domain"/>
    <property type="match status" value="1"/>
</dbReference>